<comment type="caution">
    <text evidence="2">The sequence shown here is derived from an EMBL/GenBank/DDBJ whole genome shotgun (WGS) entry which is preliminary data.</text>
</comment>
<evidence type="ECO:0000313" key="2">
    <source>
        <dbReference type="EMBL" id="MCD7467033.1"/>
    </source>
</evidence>
<feature type="region of interest" description="Disordered" evidence="1">
    <location>
        <begin position="1"/>
        <end position="25"/>
    </location>
</feature>
<feature type="region of interest" description="Disordered" evidence="1">
    <location>
        <begin position="59"/>
        <end position="85"/>
    </location>
</feature>
<dbReference type="EMBL" id="JACEIK010001191">
    <property type="protein sequence ID" value="MCD7467033.1"/>
    <property type="molecule type" value="Genomic_DNA"/>
</dbReference>
<evidence type="ECO:0000313" key="3">
    <source>
        <dbReference type="Proteomes" id="UP000823775"/>
    </source>
</evidence>
<keyword evidence="3" id="KW-1185">Reference proteome</keyword>
<organism evidence="2 3">
    <name type="scientific">Datura stramonium</name>
    <name type="common">Jimsonweed</name>
    <name type="synonym">Common thornapple</name>
    <dbReference type="NCBI Taxonomy" id="4076"/>
    <lineage>
        <taxon>Eukaryota</taxon>
        <taxon>Viridiplantae</taxon>
        <taxon>Streptophyta</taxon>
        <taxon>Embryophyta</taxon>
        <taxon>Tracheophyta</taxon>
        <taxon>Spermatophyta</taxon>
        <taxon>Magnoliopsida</taxon>
        <taxon>eudicotyledons</taxon>
        <taxon>Gunneridae</taxon>
        <taxon>Pentapetalae</taxon>
        <taxon>asterids</taxon>
        <taxon>lamiids</taxon>
        <taxon>Solanales</taxon>
        <taxon>Solanaceae</taxon>
        <taxon>Solanoideae</taxon>
        <taxon>Datureae</taxon>
        <taxon>Datura</taxon>
    </lineage>
</organism>
<reference evidence="2 3" key="1">
    <citation type="journal article" date="2021" name="BMC Genomics">
        <title>Datura genome reveals duplications of psychoactive alkaloid biosynthetic genes and high mutation rate following tissue culture.</title>
        <authorList>
            <person name="Rajewski A."/>
            <person name="Carter-House D."/>
            <person name="Stajich J."/>
            <person name="Litt A."/>
        </authorList>
    </citation>
    <scope>NUCLEOTIDE SEQUENCE [LARGE SCALE GENOMIC DNA]</scope>
    <source>
        <strain evidence="2">AR-01</strain>
    </source>
</reference>
<dbReference type="Proteomes" id="UP000823775">
    <property type="component" value="Unassembled WGS sequence"/>
</dbReference>
<name>A0ABS8T7C0_DATST</name>
<feature type="compositionally biased region" description="Polar residues" evidence="1">
    <location>
        <begin position="11"/>
        <end position="25"/>
    </location>
</feature>
<evidence type="ECO:0000256" key="1">
    <source>
        <dbReference type="SAM" id="MobiDB-lite"/>
    </source>
</evidence>
<gene>
    <name evidence="2" type="ORF">HAX54_004205</name>
</gene>
<accession>A0ABS8T7C0</accession>
<protein>
    <submittedName>
        <fullName evidence="2">Uncharacterized protein</fullName>
    </submittedName>
</protein>
<proteinExistence type="predicted"/>
<sequence length="85" mass="9352">KQVEEVGQGKIVNQQDHNYGHNSEQAQIQEDMWKVAKGKSATKGTQEVVHLDVNVGNGFTPLTMSSTLEDPPRSMKSGQERGINC</sequence>
<feature type="non-terminal residue" evidence="2">
    <location>
        <position position="1"/>
    </location>
</feature>